<evidence type="ECO:0000256" key="1">
    <source>
        <dbReference type="SAM" id="MobiDB-lite"/>
    </source>
</evidence>
<feature type="transmembrane region" description="Helical" evidence="2">
    <location>
        <begin position="39"/>
        <end position="57"/>
    </location>
</feature>
<evidence type="ECO:0000256" key="2">
    <source>
        <dbReference type="SAM" id="Phobius"/>
    </source>
</evidence>
<accession>A0A8H7Z7U4</accession>
<keyword evidence="2" id="KW-0812">Transmembrane</keyword>
<dbReference type="EMBL" id="JAEVHI010000001">
    <property type="protein sequence ID" value="KAG5304136.1"/>
    <property type="molecule type" value="Genomic_DNA"/>
</dbReference>
<proteinExistence type="predicted"/>
<comment type="caution">
    <text evidence="3">The sequence shown here is derived from an EMBL/GenBank/DDBJ whole genome shotgun (WGS) entry which is preliminary data.</text>
</comment>
<keyword evidence="2" id="KW-1133">Transmembrane helix</keyword>
<sequence length="82" mass="9198">MSLSGHNNQEASPDSDTSIPHGTCPFKFQEQILRTAPCLLVFFFFFFFPTSFASFLFPRRGFGCRIAVSPDILVSKQGCSRL</sequence>
<reference evidence="3 4" key="1">
    <citation type="submission" date="2021-01" db="EMBL/GenBank/DDBJ databases">
        <title>Chromosome-level genome assembly of a human fungal pathogen reveals clustering of transcriptionally co-regulated genes.</title>
        <authorList>
            <person name="Voorhies M."/>
            <person name="Cohen S."/>
            <person name="Shea T.P."/>
            <person name="Petrus S."/>
            <person name="Munoz J.F."/>
            <person name="Poplawski S."/>
            <person name="Goldman W.E."/>
            <person name="Michael T."/>
            <person name="Cuomo C.A."/>
            <person name="Sil A."/>
            <person name="Beyhan S."/>
        </authorList>
    </citation>
    <scope>NUCLEOTIDE SEQUENCE [LARGE SCALE GENOMIC DNA]</scope>
    <source>
        <strain evidence="3 4">G184AR</strain>
    </source>
</reference>
<protein>
    <submittedName>
        <fullName evidence="3">Uncharacterized protein</fullName>
    </submittedName>
</protein>
<gene>
    <name evidence="3" type="ORF">I7I52_02368</name>
</gene>
<evidence type="ECO:0000313" key="4">
    <source>
        <dbReference type="Proteomes" id="UP000670092"/>
    </source>
</evidence>
<dbReference type="AlphaFoldDB" id="A0A8H7Z7U4"/>
<dbReference type="Proteomes" id="UP000670092">
    <property type="component" value="Unassembled WGS sequence"/>
</dbReference>
<feature type="region of interest" description="Disordered" evidence="1">
    <location>
        <begin position="1"/>
        <end position="20"/>
    </location>
</feature>
<keyword evidence="2" id="KW-0472">Membrane</keyword>
<evidence type="ECO:0000313" key="3">
    <source>
        <dbReference type="EMBL" id="KAG5304136.1"/>
    </source>
</evidence>
<name>A0A8H7Z7U4_AJECA</name>
<organism evidence="3 4">
    <name type="scientific">Ajellomyces capsulatus</name>
    <name type="common">Darling's disease fungus</name>
    <name type="synonym">Histoplasma capsulatum</name>
    <dbReference type="NCBI Taxonomy" id="5037"/>
    <lineage>
        <taxon>Eukaryota</taxon>
        <taxon>Fungi</taxon>
        <taxon>Dikarya</taxon>
        <taxon>Ascomycota</taxon>
        <taxon>Pezizomycotina</taxon>
        <taxon>Eurotiomycetes</taxon>
        <taxon>Eurotiomycetidae</taxon>
        <taxon>Onygenales</taxon>
        <taxon>Ajellomycetaceae</taxon>
        <taxon>Histoplasma</taxon>
    </lineage>
</organism>
<dbReference type="VEuPathDB" id="FungiDB:I7I52_02368"/>